<sequence length="306" mass="33227">MELKQLRCFLAVADASNFGRAARTLNMLPSALGRQVRLLEEELGTPLFHRTTRQVTLAPAGAALLPEARAILDRAAGAACLIRALSADGAPLRIGAIDSAAAGLLPEPLARLHATHPEIVTRLVEAKSAQILPWLRSGRLDLGFVRPPHQADGLECQWLMQERPVVVLPQRHPLAKRQRLQLNDLAGLPVILPPRAARPHSRAVVLRLYDLLGETPRVAQEAEEKQTIINLVAAGIGMAVLPEWAARMRVPGVSFRGLDLPLGTALPEWSLVAAWRSGSPSLARDVFLGLLQEFLASRAPERTCTD</sequence>
<dbReference type="InterPro" id="IPR000847">
    <property type="entry name" value="LysR_HTH_N"/>
</dbReference>
<dbReference type="PANTHER" id="PTHR30346:SF0">
    <property type="entry name" value="HCA OPERON TRANSCRIPTIONAL ACTIVATOR HCAR"/>
    <property type="match status" value="1"/>
</dbReference>
<dbReference type="SUPFAM" id="SSF46785">
    <property type="entry name" value="Winged helix' DNA-binding domain"/>
    <property type="match status" value="1"/>
</dbReference>
<organism evidence="6 7">
    <name type="scientific">Teichococcus vastitatis</name>
    <dbReference type="NCBI Taxonomy" id="2307076"/>
    <lineage>
        <taxon>Bacteria</taxon>
        <taxon>Pseudomonadati</taxon>
        <taxon>Pseudomonadota</taxon>
        <taxon>Alphaproteobacteria</taxon>
        <taxon>Acetobacterales</taxon>
        <taxon>Roseomonadaceae</taxon>
        <taxon>Roseomonas</taxon>
    </lineage>
</organism>
<dbReference type="CDD" id="cd08414">
    <property type="entry name" value="PBP2_LTTR_aromatics_like"/>
    <property type="match status" value="1"/>
</dbReference>
<keyword evidence="3" id="KW-0238">DNA-binding</keyword>
<proteinExistence type="inferred from homology"/>
<evidence type="ECO:0000256" key="3">
    <source>
        <dbReference type="ARBA" id="ARBA00023125"/>
    </source>
</evidence>
<evidence type="ECO:0000256" key="4">
    <source>
        <dbReference type="ARBA" id="ARBA00023163"/>
    </source>
</evidence>
<keyword evidence="7" id="KW-1185">Reference proteome</keyword>
<gene>
    <name evidence="6" type="ORF">MON41_03945</name>
</gene>
<accession>A0ABS9W0T0</accession>
<dbReference type="InterPro" id="IPR036388">
    <property type="entry name" value="WH-like_DNA-bd_sf"/>
</dbReference>
<reference evidence="6 7" key="1">
    <citation type="submission" date="2022-03" db="EMBL/GenBank/DDBJ databases">
        <title>Complete genome analysis of Roseomonas KG 17.1 : a prolific producer of plant growth promoters.</title>
        <authorList>
            <person name="Saadouli I."/>
            <person name="Najjari A."/>
            <person name="Mosbah A."/>
            <person name="Ouzari H.I."/>
        </authorList>
    </citation>
    <scope>NUCLEOTIDE SEQUENCE [LARGE SCALE GENOMIC DNA]</scope>
    <source>
        <strain evidence="6 7">KG17-1</strain>
    </source>
</reference>
<dbReference type="PRINTS" id="PR00039">
    <property type="entry name" value="HTHLYSR"/>
</dbReference>
<evidence type="ECO:0000313" key="6">
    <source>
        <dbReference type="EMBL" id="MCI0752914.1"/>
    </source>
</evidence>
<protein>
    <submittedName>
        <fullName evidence="6">LysR family transcriptional regulator</fullName>
    </submittedName>
</protein>
<comment type="similarity">
    <text evidence="1">Belongs to the LysR transcriptional regulatory family.</text>
</comment>
<dbReference type="EMBL" id="JALBUU010000004">
    <property type="protein sequence ID" value="MCI0752914.1"/>
    <property type="molecule type" value="Genomic_DNA"/>
</dbReference>
<dbReference type="InterPro" id="IPR005119">
    <property type="entry name" value="LysR_subst-bd"/>
</dbReference>
<keyword evidence="4" id="KW-0804">Transcription</keyword>
<feature type="domain" description="HTH lysR-type" evidence="5">
    <location>
        <begin position="1"/>
        <end position="58"/>
    </location>
</feature>
<dbReference type="PROSITE" id="PS50931">
    <property type="entry name" value="HTH_LYSR"/>
    <property type="match status" value="1"/>
</dbReference>
<dbReference type="Pfam" id="PF00126">
    <property type="entry name" value="HTH_1"/>
    <property type="match status" value="1"/>
</dbReference>
<name>A0ABS9W0T0_9PROT</name>
<evidence type="ECO:0000256" key="2">
    <source>
        <dbReference type="ARBA" id="ARBA00023015"/>
    </source>
</evidence>
<evidence type="ECO:0000259" key="5">
    <source>
        <dbReference type="PROSITE" id="PS50931"/>
    </source>
</evidence>
<dbReference type="RefSeq" id="WP_120009222.1">
    <property type="nucleotide sequence ID" value="NZ_JALBUU010000004.1"/>
</dbReference>
<dbReference type="Proteomes" id="UP001201985">
    <property type="component" value="Unassembled WGS sequence"/>
</dbReference>
<dbReference type="Gene3D" id="3.40.190.10">
    <property type="entry name" value="Periplasmic binding protein-like II"/>
    <property type="match status" value="2"/>
</dbReference>
<evidence type="ECO:0000313" key="7">
    <source>
        <dbReference type="Proteomes" id="UP001201985"/>
    </source>
</evidence>
<dbReference type="Gene3D" id="1.10.10.10">
    <property type="entry name" value="Winged helix-like DNA-binding domain superfamily/Winged helix DNA-binding domain"/>
    <property type="match status" value="1"/>
</dbReference>
<dbReference type="SUPFAM" id="SSF53850">
    <property type="entry name" value="Periplasmic binding protein-like II"/>
    <property type="match status" value="1"/>
</dbReference>
<dbReference type="InterPro" id="IPR036390">
    <property type="entry name" value="WH_DNA-bd_sf"/>
</dbReference>
<keyword evidence="2" id="KW-0805">Transcription regulation</keyword>
<comment type="caution">
    <text evidence="6">The sequence shown here is derived from an EMBL/GenBank/DDBJ whole genome shotgun (WGS) entry which is preliminary data.</text>
</comment>
<dbReference type="Pfam" id="PF03466">
    <property type="entry name" value="LysR_substrate"/>
    <property type="match status" value="1"/>
</dbReference>
<evidence type="ECO:0000256" key="1">
    <source>
        <dbReference type="ARBA" id="ARBA00009437"/>
    </source>
</evidence>
<dbReference type="PANTHER" id="PTHR30346">
    <property type="entry name" value="TRANSCRIPTIONAL DUAL REGULATOR HCAR-RELATED"/>
    <property type="match status" value="1"/>
</dbReference>